<evidence type="ECO:0000313" key="15">
    <source>
        <dbReference type="Proteomes" id="UP000007305"/>
    </source>
</evidence>
<dbReference type="InterPro" id="IPR050205">
    <property type="entry name" value="CDPK_Ser/Thr_kinases"/>
</dbReference>
<dbReference type="EMBL" id="CM000782">
    <property type="protein sequence ID" value="AQK80140.1"/>
    <property type="molecule type" value="Genomic_DNA"/>
</dbReference>
<dbReference type="InterPro" id="IPR011009">
    <property type="entry name" value="Kinase-like_dom_sf"/>
</dbReference>
<dbReference type="EMBL" id="BT062229">
    <property type="protein sequence ID" value="ACN26926.1"/>
    <property type="molecule type" value="mRNA"/>
</dbReference>
<dbReference type="Gramene" id="Zm00001eb269440_T001">
    <property type="protein sequence ID" value="Zm00001eb269440_P001"/>
    <property type="gene ID" value="Zm00001eb269440"/>
</dbReference>
<reference evidence="14" key="6">
    <citation type="submission" date="2021-05" db="UniProtKB">
        <authorList>
            <consortium name="EnsemblPlants"/>
        </authorList>
    </citation>
    <scope>IDENTIFICATION</scope>
    <source>
        <strain evidence="14">cv. B73</strain>
    </source>
</reference>
<reference evidence="15" key="3">
    <citation type="journal article" date="2009" name="Science">
        <title>The B73 maize genome: complexity, diversity, and dynamics.</title>
        <authorList>
            <person name="Schnable P.S."/>
            <person name="Ware D."/>
            <person name="Fulton R.S."/>
            <person name="Stein J.C."/>
            <person name="Wei F."/>
            <person name="Pasternak S."/>
            <person name="Liang C."/>
            <person name="Zhang J."/>
            <person name="Fulton L."/>
            <person name="Graves T.A."/>
            <person name="Minx P."/>
            <person name="Reily A.D."/>
            <person name="Courtney L."/>
            <person name="Kruchowski S.S."/>
            <person name="Tomlinson C."/>
            <person name="Strong C."/>
            <person name="Delehaunty K."/>
            <person name="Fronick C."/>
            <person name="Courtney B."/>
            <person name="Rock S.M."/>
            <person name="Belter E."/>
            <person name="Du F."/>
            <person name="Kim K."/>
            <person name="Abbott R.M."/>
            <person name="Cotton M."/>
            <person name="Levy A."/>
            <person name="Marchetto P."/>
            <person name="Ochoa K."/>
            <person name="Jackson S.M."/>
            <person name="Gillam B."/>
            <person name="Chen W."/>
            <person name="Yan L."/>
            <person name="Higginbotham J."/>
            <person name="Cardenas M."/>
            <person name="Waligorski J."/>
            <person name="Applebaum E."/>
            <person name="Phelps L."/>
            <person name="Falcone J."/>
            <person name="Kanchi K."/>
            <person name="Thane T."/>
            <person name="Scimone A."/>
            <person name="Thane N."/>
            <person name="Henke J."/>
            <person name="Wang T."/>
            <person name="Ruppert J."/>
            <person name="Shah N."/>
            <person name="Rotter K."/>
            <person name="Hodges J."/>
            <person name="Ingenthron E."/>
            <person name="Cordes M."/>
            <person name="Kohlberg S."/>
            <person name="Sgro J."/>
            <person name="Delgado B."/>
            <person name="Mead K."/>
            <person name="Chinwalla A."/>
            <person name="Leonard S."/>
            <person name="Crouse K."/>
            <person name="Collura K."/>
            <person name="Kudrna D."/>
            <person name="Currie J."/>
            <person name="He R."/>
            <person name="Angelova A."/>
            <person name="Rajasekar S."/>
            <person name="Mueller T."/>
            <person name="Lomeli R."/>
            <person name="Scara G."/>
            <person name="Ko A."/>
            <person name="Delaney K."/>
            <person name="Wissotski M."/>
            <person name="Lopez G."/>
            <person name="Campos D."/>
            <person name="Braidotti M."/>
            <person name="Ashley E."/>
            <person name="Golser W."/>
            <person name="Kim H."/>
            <person name="Lee S."/>
            <person name="Lin J."/>
            <person name="Dujmic Z."/>
            <person name="Kim W."/>
            <person name="Talag J."/>
            <person name="Zuccolo A."/>
            <person name="Fan C."/>
            <person name="Sebastian A."/>
            <person name="Kramer M."/>
            <person name="Spiegel L."/>
            <person name="Nascimento L."/>
            <person name="Zutavern T."/>
            <person name="Miller B."/>
            <person name="Ambroise C."/>
            <person name="Muller S."/>
            <person name="Spooner W."/>
            <person name="Narechania A."/>
            <person name="Ren L."/>
            <person name="Wei S."/>
            <person name="Kumari S."/>
            <person name="Faga B."/>
            <person name="Levy M.J."/>
            <person name="McMahan L."/>
            <person name="Van Buren P."/>
            <person name="Vaughn M.W."/>
            <person name="Ying K."/>
            <person name="Yeh C.-T."/>
            <person name="Emrich S.J."/>
            <person name="Jia Y."/>
            <person name="Kalyanaraman A."/>
            <person name="Hsia A.-P."/>
            <person name="Barbazuk W.B."/>
            <person name="Baucom R.S."/>
            <person name="Brutnell T.P."/>
            <person name="Carpita N.C."/>
            <person name="Chaparro C."/>
            <person name="Chia J.-M."/>
            <person name="Deragon J.-M."/>
            <person name="Estill J.C."/>
            <person name="Fu Y."/>
            <person name="Jeddeloh J.A."/>
            <person name="Han Y."/>
            <person name="Lee H."/>
            <person name="Li P."/>
            <person name="Lisch D.R."/>
            <person name="Liu S."/>
            <person name="Liu Z."/>
            <person name="Nagel D.H."/>
            <person name="McCann M.C."/>
            <person name="SanMiguel P."/>
            <person name="Myers A.M."/>
            <person name="Nettleton D."/>
            <person name="Nguyen J."/>
            <person name="Penning B.W."/>
            <person name="Ponnala L."/>
            <person name="Schneider K.L."/>
            <person name="Schwartz D.C."/>
            <person name="Sharma A."/>
            <person name="Soderlund C."/>
            <person name="Springer N.M."/>
            <person name="Sun Q."/>
            <person name="Wang H."/>
            <person name="Waterman M."/>
            <person name="Westerman R."/>
            <person name="Wolfgruber T.K."/>
            <person name="Yang L."/>
            <person name="Yu Y."/>
            <person name="Zhang L."/>
            <person name="Zhou S."/>
            <person name="Zhu Q."/>
            <person name="Bennetzen J.L."/>
            <person name="Dawe R.K."/>
            <person name="Jiang J."/>
            <person name="Jiang N."/>
            <person name="Presting G.G."/>
            <person name="Wessler S.R."/>
            <person name="Aluru S."/>
            <person name="Martienssen R.A."/>
            <person name="Clifton S.W."/>
            <person name="McCombie W.R."/>
            <person name="Wing R.A."/>
            <person name="Wilson R.K."/>
        </authorList>
    </citation>
    <scope>NUCLEOTIDE SEQUENCE [LARGE SCALE GENOMIC DNA]</scope>
    <source>
        <strain evidence="15">cv. B73</strain>
    </source>
</reference>
<dbReference type="GO" id="GO:0009931">
    <property type="term" value="F:calcium-dependent protein serine/threonine kinase activity"/>
    <property type="evidence" value="ECO:0000318"/>
    <property type="project" value="GO_Central"/>
</dbReference>
<organism evidence="11">
    <name type="scientific">Zea mays</name>
    <name type="common">Maize</name>
    <dbReference type="NCBI Taxonomy" id="4577"/>
    <lineage>
        <taxon>Eukaryota</taxon>
        <taxon>Viridiplantae</taxon>
        <taxon>Streptophyta</taxon>
        <taxon>Embryophyta</taxon>
        <taxon>Tracheophyta</taxon>
        <taxon>Spermatophyta</taxon>
        <taxon>Magnoliopsida</taxon>
        <taxon>Liliopsida</taxon>
        <taxon>Poales</taxon>
        <taxon>Poaceae</taxon>
        <taxon>PACMAD clade</taxon>
        <taxon>Panicoideae</taxon>
        <taxon>Andropogonodae</taxon>
        <taxon>Andropogoneae</taxon>
        <taxon>Tripsacinae</taxon>
        <taxon>Zea</taxon>
    </lineage>
</organism>
<dbReference type="GO" id="GO:0005516">
    <property type="term" value="F:calmodulin binding"/>
    <property type="evidence" value="ECO:0000318"/>
    <property type="project" value="GO_Central"/>
</dbReference>
<accession>B6TYE6</accession>
<evidence type="ECO:0000256" key="3">
    <source>
        <dbReference type="ARBA" id="ARBA00022737"/>
    </source>
</evidence>
<evidence type="ECO:0000259" key="10">
    <source>
        <dbReference type="PROSITE" id="PS50011"/>
    </source>
</evidence>
<evidence type="ECO:0000313" key="12">
    <source>
        <dbReference type="EMBL" id="ACN26926.1"/>
    </source>
</evidence>
<keyword evidence="2" id="KW-0808">Transferase</keyword>
<keyword evidence="16" id="KW-1267">Proteomics identification</keyword>
<dbReference type="GeneID" id="542521"/>
<dbReference type="Pfam" id="PF00069">
    <property type="entry name" value="Pkinase"/>
    <property type="match status" value="1"/>
</dbReference>
<dbReference type="STRING" id="4577.B6TYE6"/>
<dbReference type="PaxDb" id="4577-GRMZM2G178756_P01"/>
<evidence type="ECO:0000256" key="9">
    <source>
        <dbReference type="SAM" id="MobiDB-lite"/>
    </source>
</evidence>
<dbReference type="PANTHER" id="PTHR24349">
    <property type="entry name" value="SERINE/THREONINE-PROTEIN KINASE"/>
    <property type="match status" value="1"/>
</dbReference>
<proteinExistence type="evidence at protein level"/>
<dbReference type="ExpressionAtlas" id="B6TYE6">
    <property type="expression patterns" value="baseline and differential"/>
</dbReference>
<reference evidence="11" key="1">
    <citation type="journal article" date="2009" name="Plant Mol. Biol.">
        <title>Insights into corn genes derived from large-scale cDNA sequencing.</title>
        <authorList>
            <person name="Alexandrov N.N."/>
            <person name="Brover V.V."/>
            <person name="Freidin S."/>
            <person name="Troukhan M.E."/>
            <person name="Tatarinova T.V."/>
            <person name="Zhang H."/>
            <person name="Swaller T.J."/>
            <person name="Lu Y.P."/>
            <person name="Bouck J."/>
            <person name="Flavell R.B."/>
            <person name="Feldmann K.A."/>
        </authorList>
    </citation>
    <scope>NUCLEOTIDE SEQUENCE</scope>
</reference>
<dbReference type="Gene3D" id="1.10.510.10">
    <property type="entry name" value="Transferase(Phosphotransferase) domain 1"/>
    <property type="match status" value="1"/>
</dbReference>
<name>B6TYE6_MAIZE</name>
<evidence type="ECO:0000313" key="14">
    <source>
        <dbReference type="EnsemblPlants" id="Zm00001eb269440_P001"/>
    </source>
</evidence>
<comment type="similarity">
    <text evidence="8">Belongs to the protein kinase superfamily.</text>
</comment>
<dbReference type="AlphaFoldDB" id="B6TYE6"/>
<evidence type="ECO:0000256" key="6">
    <source>
        <dbReference type="ARBA" id="ARBA00022840"/>
    </source>
</evidence>
<dbReference type="InterPro" id="IPR017441">
    <property type="entry name" value="Protein_kinase_ATP_BS"/>
</dbReference>
<dbReference type="SMART" id="SM00220">
    <property type="entry name" value="S_TKc"/>
    <property type="match status" value="1"/>
</dbReference>
<dbReference type="InterPro" id="IPR008271">
    <property type="entry name" value="Ser/Thr_kinase_AS"/>
</dbReference>
<keyword evidence="5 11" id="KW-0418">Kinase</keyword>
<dbReference type="GO" id="GO:0005524">
    <property type="term" value="F:ATP binding"/>
    <property type="evidence" value="ECO:0007669"/>
    <property type="project" value="UniProtKB-UniRule"/>
</dbReference>
<dbReference type="SMR" id="B6TYE6"/>
<evidence type="ECO:0000256" key="1">
    <source>
        <dbReference type="ARBA" id="ARBA00022527"/>
    </source>
</evidence>
<dbReference type="GO" id="GO:0035556">
    <property type="term" value="P:intracellular signal transduction"/>
    <property type="evidence" value="ECO:0000318"/>
    <property type="project" value="GO_Central"/>
</dbReference>
<evidence type="ECO:0000256" key="2">
    <source>
        <dbReference type="ARBA" id="ARBA00022679"/>
    </source>
</evidence>
<evidence type="ECO:0007829" key="16">
    <source>
        <dbReference type="PeptideAtlas" id="B6TYE6"/>
    </source>
</evidence>
<reference evidence="12" key="2">
    <citation type="journal article" date="2009" name="PLoS Genet.">
        <title>Sequencing, mapping, and analysis of 27,455 maize full-length cDNAs.</title>
        <authorList>
            <person name="Soderlund C."/>
            <person name="Descour A."/>
            <person name="Kudrna D."/>
            <person name="Bomhoff M."/>
            <person name="Boyd L."/>
            <person name="Currie J."/>
            <person name="Angelova A."/>
            <person name="Collura K."/>
            <person name="Wissotski M."/>
            <person name="Ashley E."/>
            <person name="Morrow D."/>
            <person name="Fernandes J."/>
            <person name="Walbot V."/>
            <person name="Yu Y."/>
        </authorList>
    </citation>
    <scope>NUCLEOTIDE SEQUENCE</scope>
    <source>
        <strain evidence="12">B73</strain>
    </source>
</reference>
<keyword evidence="1 8" id="KW-0723">Serine/threonine-protein kinase</keyword>
<dbReference type="CDD" id="cd05117">
    <property type="entry name" value="STKc_CAMK"/>
    <property type="match status" value="1"/>
</dbReference>
<dbReference type="PROSITE" id="PS50011">
    <property type="entry name" value="PROTEIN_KINASE_DOM"/>
    <property type="match status" value="1"/>
</dbReference>
<dbReference type="eggNOG" id="KOG0032">
    <property type="taxonomic scope" value="Eukaryota"/>
</dbReference>
<keyword evidence="6 7" id="KW-0067">ATP-binding</keyword>
<reference evidence="13" key="4">
    <citation type="submission" date="2015-12" db="EMBL/GenBank/DDBJ databases">
        <title>Update maize B73 reference genome by single molecule sequencing technologies.</title>
        <authorList>
            <consortium name="Maize Genome Sequencing Project"/>
            <person name="Ware D."/>
        </authorList>
    </citation>
    <scope>NUCLEOTIDE SEQUENCE</scope>
    <source>
        <tissue evidence="13">Seedling</tissue>
    </source>
</reference>
<dbReference type="HOGENOM" id="CLU_522121_0_0_1"/>
<keyword evidence="3" id="KW-0677">Repeat</keyword>
<dbReference type="FunFam" id="1.10.510.10:FF:000668">
    <property type="entry name" value="Phosphoenolpyruvate carboxylase kinase"/>
    <property type="match status" value="1"/>
</dbReference>
<dbReference type="InterPro" id="IPR000719">
    <property type="entry name" value="Prot_kinase_dom"/>
</dbReference>
<protein>
    <submittedName>
        <fullName evidence="13">Calcium dependent protein kinase14</fullName>
    </submittedName>
    <submittedName>
        <fullName evidence="11">Calcium-dependent protein kinase, isoform AK1</fullName>
    </submittedName>
</protein>
<feature type="binding site" evidence="7">
    <location>
        <position position="67"/>
    </location>
    <ligand>
        <name>ATP</name>
        <dbReference type="ChEBI" id="CHEBI:30616"/>
    </ligand>
</feature>
<evidence type="ECO:0000256" key="5">
    <source>
        <dbReference type="ARBA" id="ARBA00022777"/>
    </source>
</evidence>
<dbReference type="PROSITE" id="PS00108">
    <property type="entry name" value="PROTEIN_KINASE_ST"/>
    <property type="match status" value="1"/>
</dbReference>
<dbReference type="PROSITE" id="PS00107">
    <property type="entry name" value="PROTEIN_KINASE_ATP"/>
    <property type="match status" value="1"/>
</dbReference>
<evidence type="ECO:0000313" key="13">
    <source>
        <dbReference type="EMBL" id="AQK80140.1"/>
    </source>
</evidence>
<dbReference type="GO" id="GO:0005634">
    <property type="term" value="C:nucleus"/>
    <property type="evidence" value="ECO:0000318"/>
    <property type="project" value="GO_Central"/>
</dbReference>
<dbReference type="SUPFAM" id="SSF56112">
    <property type="entry name" value="Protein kinase-like (PK-like)"/>
    <property type="match status" value="1"/>
</dbReference>
<feature type="compositionally biased region" description="Polar residues" evidence="9">
    <location>
        <begin position="432"/>
        <end position="442"/>
    </location>
</feature>
<dbReference type="Gene3D" id="3.30.200.20">
    <property type="entry name" value="Phosphorylase Kinase, domain 1"/>
    <property type="match status" value="1"/>
</dbReference>
<dbReference type="GO" id="GO:0004683">
    <property type="term" value="F:calcium/calmodulin-dependent protein kinase activity"/>
    <property type="evidence" value="ECO:0000318"/>
    <property type="project" value="GO_Central"/>
</dbReference>
<dbReference type="OrthoDB" id="40902at2759"/>
<dbReference type="EMBL" id="EU970011">
    <property type="protein sequence ID" value="ACG42129.1"/>
    <property type="molecule type" value="mRNA"/>
</dbReference>
<keyword evidence="4 7" id="KW-0547">Nucleotide-binding</keyword>
<feature type="region of interest" description="Disordered" evidence="9">
    <location>
        <begin position="421"/>
        <end position="461"/>
    </location>
</feature>
<sequence>MASGGSSRYSSYKAPGLRGALLEAAHVSCLEDRYALGPQLGWGQFGVIRSCSDLVTGEALACKSIAKGRLVSPDDVRGVRLEIDVMARLAGHPNVVGLKAVYEDRDSVHLVMELCAGGELFHRLHERGCFPEREAAALFRHLMEVVAHCHAKGIVHRDLKPENILLVSRSPQSPIKLADFGLATYTQPGRSLSGMVGSPFYIAPEVLSGGYNEAADVWSAGVILYILLSGIPPFWGKTKSKIFDCIRSMELRFPSDPWDRVSDSAKELVTGMLRRDPRLRLTAKQVLEHPWMQEHADPQDSCGQCHETGLQREGAGSCSFSTPLASRSRDVSFDTRGPIAWRGGGEDEATCCSPTFAAVCRSSFSAFITDPAPPPCSASSALGGSGFSFGEPCEPLDGGGGGGFPMPMASMPSFSFFCARDSSEPAEPQPVAASSTPRTARGSTPRGVNGRRNHTIGGGGREHLDVAVESVIRWASCTNFSTAPSLRASLVC</sequence>
<dbReference type="RefSeq" id="XP_035815739.1">
    <property type="nucleotide sequence ID" value="XM_035959846.1"/>
</dbReference>
<feature type="domain" description="Protein kinase" evidence="10">
    <location>
        <begin position="34"/>
        <end position="292"/>
    </location>
</feature>
<dbReference type="RefSeq" id="NP_001288692.1">
    <property type="nucleotide sequence ID" value="NM_001301763.1"/>
</dbReference>
<reference evidence="14" key="5">
    <citation type="submission" date="2019-07" db="EMBL/GenBank/DDBJ databases">
        <authorList>
            <person name="Seetharam A."/>
            <person name="Woodhouse M."/>
            <person name="Cannon E."/>
        </authorList>
    </citation>
    <scope>NUCLEOTIDE SEQUENCE [LARGE SCALE GENOMIC DNA]</scope>
    <source>
        <strain evidence="14">cv. B73</strain>
    </source>
</reference>
<dbReference type="KEGG" id="zma:542521"/>
<evidence type="ECO:0000256" key="7">
    <source>
        <dbReference type="PROSITE-ProRule" id="PRU10141"/>
    </source>
</evidence>
<keyword evidence="15" id="KW-1185">Reference proteome</keyword>
<evidence type="ECO:0000256" key="8">
    <source>
        <dbReference type="RuleBase" id="RU000304"/>
    </source>
</evidence>
<gene>
    <name evidence="14" type="primary">LOC542521</name>
    <name evidence="13" type="ORF">ZEAMMB73_Zm00001d036008</name>
</gene>
<dbReference type="EnsemblPlants" id="Zm00001eb269440_T001">
    <property type="protein sequence ID" value="Zm00001eb269440_P001"/>
    <property type="gene ID" value="Zm00001eb269440"/>
</dbReference>
<evidence type="ECO:0000256" key="4">
    <source>
        <dbReference type="ARBA" id="ARBA00022741"/>
    </source>
</evidence>
<dbReference type="GO" id="GO:0005737">
    <property type="term" value="C:cytoplasm"/>
    <property type="evidence" value="ECO:0000318"/>
    <property type="project" value="GO_Central"/>
</dbReference>
<evidence type="ECO:0000313" key="11">
    <source>
        <dbReference type="EMBL" id="ACG42129.1"/>
    </source>
</evidence>
<dbReference type="OMA" id="CHEIGLG"/>
<dbReference type="Proteomes" id="UP000007305">
    <property type="component" value="Chromosome 6"/>
</dbReference>